<dbReference type="STRING" id="35570.A0A1I8PMX2"/>
<feature type="region of interest" description="Disordered" evidence="1">
    <location>
        <begin position="519"/>
        <end position="543"/>
    </location>
</feature>
<feature type="compositionally biased region" description="Low complexity" evidence="1">
    <location>
        <begin position="850"/>
        <end position="876"/>
    </location>
</feature>
<feature type="region of interest" description="Disordered" evidence="1">
    <location>
        <begin position="588"/>
        <end position="662"/>
    </location>
</feature>
<feature type="compositionally biased region" description="Polar residues" evidence="1">
    <location>
        <begin position="637"/>
        <end position="662"/>
    </location>
</feature>
<feature type="compositionally biased region" description="Polar residues" evidence="1">
    <location>
        <begin position="601"/>
        <end position="611"/>
    </location>
</feature>
<evidence type="ECO:0000313" key="4">
    <source>
        <dbReference type="Proteomes" id="UP000095300"/>
    </source>
</evidence>
<evidence type="ECO:0000256" key="2">
    <source>
        <dbReference type="SAM" id="SignalP"/>
    </source>
</evidence>
<feature type="region of interest" description="Disordered" evidence="1">
    <location>
        <begin position="850"/>
        <end position="880"/>
    </location>
</feature>
<sequence>MMRRHRKYALVRRLMLLLTYCATVYHYHKGVLGAAPAPLDYLIPPPLPASAPLPLSQGTRFNQAIPSNNQGSESRTVPLHALGNGQTLTKTPNEPGFMSRVARWFGFNNEDYAQDQQAAAANANSQLYYYPRPQQQGTGNKEPCNLCNKYPWVPMMHNSVHYPWDSVKAQKQVPPLPGYIRAPTAHLPPTGPQLQHAASNVKQRAVQFGYPAPQTPVKSMGGQPQYSSGPFIPMTIPNLSNSAQLPIYNARPFRDSNLLQPPQYTVPAHLQSSRPATALPLPQHQLAATEATLFSDGIDSAHSEIHLDTVIPTQIPPSTQYNDPSFEIIKSHQITDYVASVEYPATFVQTQSFDILSSSSTVPTNNQAESQPVISTGRYQHSTLSPYLNQHVPASQILTEPGSFVADNQKSEPQQLFTWQSEIPDQSTVAQESQLGGHDQVYESDNYASASAQNSSVVANGNFDTWPLETNDFLYATTTPEINPSTDVRTTTTTRPEVYSTTESAHNNDIEFIASVQTSNQNNKNNSPQTTKLWPPKARGRETPKRMLDAPIQHISGNLGLPRPFTRDPSKLDLRAVAKNHKTLEEVALQQSSPAHAAESPTPTSTYSSVDASGHFAGMSPPAKPIQANKNHFIPFTTKNQPRPFESTNDNNLSRQPSTTPAYSSWIQAQNADLHTPAETMLVNVKSVLDPEGSSSLKNRNTKYLTKVLASNLRELLQKEHTTASKFKKNSPNSLSIDLHALQKNIDDWTEQEYTSLSHRPSTPTILGRSKHIPKEYLPSTTTSSATVKPQRQSKTTKGFVDVSELPASVNSLEPLYERGGAKRFQYTAISDNHLQDMYESQEVLKYKSTTPQTPIPTTRPTTTTTKTTTTTSKPPYHLDMMDQEPEELWRKAKVSISPKTKEKVYVVTPQPIFFPQRQISSTTTTQRPFLNGFGSGFKSPRFLVRPTPGNVTASNLLKILGTSEGNARHRFETSQEQYGSSFFVPDQIGLRGLSAYVPSEPVEIIDGNSKVLKIVKSPTNLETTTSPQNIMDLTKDKYTASKKKIMVEPSPR</sequence>
<evidence type="ECO:0000313" key="3">
    <source>
        <dbReference type="EnsemblMetazoa" id="SCAU009513-PC"/>
    </source>
</evidence>
<feature type="signal peptide" evidence="2">
    <location>
        <begin position="1"/>
        <end position="21"/>
    </location>
</feature>
<reference evidence="3" key="1">
    <citation type="submission" date="2020-05" db="UniProtKB">
        <authorList>
            <consortium name="EnsemblMetazoa"/>
        </authorList>
    </citation>
    <scope>IDENTIFICATION</scope>
    <source>
        <strain evidence="3">USDA</strain>
    </source>
</reference>
<accession>A0A1I8PMX2</accession>
<dbReference type="EnsemblMetazoa" id="SCAU009513-RC">
    <property type="protein sequence ID" value="SCAU009513-PC"/>
    <property type="gene ID" value="SCAU009513"/>
</dbReference>
<evidence type="ECO:0000256" key="1">
    <source>
        <dbReference type="SAM" id="MobiDB-lite"/>
    </source>
</evidence>
<gene>
    <name evidence="3" type="primary">106095902</name>
</gene>
<keyword evidence="4" id="KW-1185">Reference proteome</keyword>
<dbReference type="VEuPathDB" id="VectorBase:SCAU009513"/>
<keyword evidence="2" id="KW-0732">Signal</keyword>
<dbReference type="AlphaFoldDB" id="A0A1I8PMX2"/>
<dbReference type="KEGG" id="scac:106095902"/>
<feature type="compositionally biased region" description="Polar residues" evidence="1">
    <location>
        <begin position="779"/>
        <end position="797"/>
    </location>
</feature>
<feature type="region of interest" description="Disordered" evidence="1">
    <location>
        <begin position="757"/>
        <end position="798"/>
    </location>
</feature>
<dbReference type="Proteomes" id="UP000095300">
    <property type="component" value="Unassembled WGS sequence"/>
</dbReference>
<dbReference type="OrthoDB" id="6630523at2759"/>
<name>A0A1I8PMX2_STOCA</name>
<protein>
    <recommendedName>
        <fullName evidence="5">Zasp-like motif domain-containing protein</fullName>
    </recommendedName>
</protein>
<feature type="chain" id="PRO_5009326918" description="Zasp-like motif domain-containing protein" evidence="2">
    <location>
        <begin position="22"/>
        <end position="1053"/>
    </location>
</feature>
<proteinExistence type="predicted"/>
<feature type="compositionally biased region" description="Polar residues" evidence="1">
    <location>
        <begin position="519"/>
        <end position="532"/>
    </location>
</feature>
<evidence type="ECO:0008006" key="5">
    <source>
        <dbReference type="Google" id="ProtNLM"/>
    </source>
</evidence>
<organism evidence="3 4">
    <name type="scientific">Stomoxys calcitrans</name>
    <name type="common">Stable fly</name>
    <name type="synonym">Conops calcitrans</name>
    <dbReference type="NCBI Taxonomy" id="35570"/>
    <lineage>
        <taxon>Eukaryota</taxon>
        <taxon>Metazoa</taxon>
        <taxon>Ecdysozoa</taxon>
        <taxon>Arthropoda</taxon>
        <taxon>Hexapoda</taxon>
        <taxon>Insecta</taxon>
        <taxon>Pterygota</taxon>
        <taxon>Neoptera</taxon>
        <taxon>Endopterygota</taxon>
        <taxon>Diptera</taxon>
        <taxon>Brachycera</taxon>
        <taxon>Muscomorpha</taxon>
        <taxon>Muscoidea</taxon>
        <taxon>Muscidae</taxon>
        <taxon>Stomoxys</taxon>
    </lineage>
</organism>